<dbReference type="RefSeq" id="WP_149729202.1">
    <property type="nucleotide sequence ID" value="NZ_VUJV01000004.1"/>
</dbReference>
<dbReference type="AlphaFoldDB" id="A0A5B1LB69"/>
<dbReference type="Proteomes" id="UP000325003">
    <property type="component" value="Unassembled WGS sequence"/>
</dbReference>
<keyword evidence="1" id="KW-0732">Signal</keyword>
<sequence length="765" mass="80141">MTPHRLVLPVLSALVGSSLTLLTPPAPASAAPDPTASLGLPAGVTAAVAGSGAVSTRPFDDFPSEGSSYYVLSTGQAGAAFPVAPDPDAQLSTDLGDDGVADTSKLTLTVAQSTGAGCLFIDFALGTEEPVHKYTYSTGNPGDNITITQRSEATLPVVPQYAMNVGWGYFAQATRPAAPKPYAVNAVDYWHHPGDTLDPAPGTAETPWLEEVTALNSVTTRDTARVPLNYVSGSTTIDISIADFNNGDLDSVALLDRVRLGNTCAAGTGVEPNPVHGGGVIAGIRGIGNALVYDPIPSTDAIERYDDPGNGWRSPSGVPVELRFRWYRTYESNSFEGDMSKWEAIPDADRQAYVPTAVDYGKALICLVTGVVDGRRYETFPSTGEADTWYVTSKIALGAFVEGEAPTITGPDGGAATGDVLTAQIGHVVPREDTWLWKWYANGARINGAANQTLTLSAAEAGKTITVEASARRINFADRAWLSAPYGPIQLQQWTDTDTPTIVVDGGAEYGKTLVADPGDGWSPTPDRYSYQWKRNGSVIANATYANYTIKAEDVGSQITVLVTGSKAGYEPVPQESAAVSVLGATMPGATPVVTGTPQVGQRLTGSVADWDPVGSTLTYQWYAGDVLIQDGSTSLTVPASALGQPIVLKVTGRRSGYSQKTMSSIPTAAVVPGVLTTAVPRISGTAKVGQTLVGSAGYWGPTGVTVGYRWKVGRNLVSGAKGKRQTFVVPATARGKRITLVVTGRLDGFDTQKRSSTPTAKVVR</sequence>
<feature type="chain" id="PRO_5022775585" evidence="1">
    <location>
        <begin position="31"/>
        <end position="765"/>
    </location>
</feature>
<accession>A0A5B1LB69</accession>
<reference evidence="2 3" key="1">
    <citation type="submission" date="2019-09" db="EMBL/GenBank/DDBJ databases">
        <title>Nocardioides panacisoli sp. nov., isolated from the soil of a ginseng field.</title>
        <authorList>
            <person name="Cho C."/>
        </authorList>
    </citation>
    <scope>NUCLEOTIDE SEQUENCE [LARGE SCALE GENOMIC DNA]</scope>
    <source>
        <strain evidence="2 3">BN130099</strain>
    </source>
</reference>
<dbReference type="Gene3D" id="2.60.40.2700">
    <property type="match status" value="4"/>
</dbReference>
<evidence type="ECO:0000313" key="2">
    <source>
        <dbReference type="EMBL" id="KAA1417983.1"/>
    </source>
</evidence>
<organism evidence="2 3">
    <name type="scientific">Nocardioides humilatus</name>
    <dbReference type="NCBI Taxonomy" id="2607660"/>
    <lineage>
        <taxon>Bacteria</taxon>
        <taxon>Bacillati</taxon>
        <taxon>Actinomycetota</taxon>
        <taxon>Actinomycetes</taxon>
        <taxon>Propionibacteriales</taxon>
        <taxon>Nocardioidaceae</taxon>
        <taxon>Nocardioides</taxon>
    </lineage>
</organism>
<evidence type="ECO:0000256" key="1">
    <source>
        <dbReference type="SAM" id="SignalP"/>
    </source>
</evidence>
<reference evidence="2 3" key="2">
    <citation type="submission" date="2019-09" db="EMBL/GenBank/DDBJ databases">
        <authorList>
            <person name="Jin C."/>
        </authorList>
    </citation>
    <scope>NUCLEOTIDE SEQUENCE [LARGE SCALE GENOMIC DNA]</scope>
    <source>
        <strain evidence="2 3">BN130099</strain>
    </source>
</reference>
<feature type="signal peptide" evidence="1">
    <location>
        <begin position="1"/>
        <end position="30"/>
    </location>
</feature>
<dbReference type="EMBL" id="VUJV01000004">
    <property type="protein sequence ID" value="KAA1417983.1"/>
    <property type="molecule type" value="Genomic_DNA"/>
</dbReference>
<comment type="caution">
    <text evidence="2">The sequence shown here is derived from an EMBL/GenBank/DDBJ whole genome shotgun (WGS) entry which is preliminary data.</text>
</comment>
<evidence type="ECO:0000313" key="3">
    <source>
        <dbReference type="Proteomes" id="UP000325003"/>
    </source>
</evidence>
<proteinExistence type="predicted"/>
<keyword evidence="3" id="KW-1185">Reference proteome</keyword>
<gene>
    <name evidence="2" type="ORF">F0U44_15230</name>
</gene>
<name>A0A5B1LB69_9ACTN</name>
<protein>
    <submittedName>
        <fullName evidence="2">Uncharacterized protein</fullName>
    </submittedName>
</protein>